<dbReference type="EMBL" id="LFZN01000027">
    <property type="protein sequence ID" value="KXT03786.1"/>
    <property type="molecule type" value="Genomic_DNA"/>
</dbReference>
<reference evidence="1 2" key="1">
    <citation type="submission" date="2015-07" db="EMBL/GenBank/DDBJ databases">
        <title>Comparative genomics of the Sigatoka disease complex on banana suggests a link between parallel evolutionary changes in Pseudocercospora fijiensis and Pseudocercospora eumusae and increased virulence on the banana host.</title>
        <authorList>
            <person name="Chang T.-C."/>
            <person name="Salvucci A."/>
            <person name="Crous P.W."/>
            <person name="Stergiopoulos I."/>
        </authorList>
    </citation>
    <scope>NUCLEOTIDE SEQUENCE [LARGE SCALE GENOMIC DNA]</scope>
    <source>
        <strain evidence="1 2">CBS 114824</strain>
    </source>
</reference>
<sequence length="206" mass="23754">MPISFLDLPSELRNDIYHFSLLTPRPLRVKEGSRASAPPAHQNILTPALLLTCRTIWKDAAAIVYWNHAFVGHAHALGTFVRKLRSRWDWASRLRYLRVDEGMSQKDLKHLLASLQKAAGLKYLGVFYPDVYPGNRSKEMAKKLEYLARAFRNAKEKRTADFVDTIDFYGDHSGSRWSWAVTKSGRPRARPKYTRKVKLELKKLLS</sequence>
<protein>
    <recommendedName>
        <fullName evidence="3">F-box domain-containing protein</fullName>
    </recommendedName>
</protein>
<evidence type="ECO:0008006" key="3">
    <source>
        <dbReference type="Google" id="ProtNLM"/>
    </source>
</evidence>
<name>A0A139HN03_9PEZI</name>
<keyword evidence="2" id="KW-1185">Reference proteome</keyword>
<proteinExistence type="predicted"/>
<evidence type="ECO:0000313" key="2">
    <source>
        <dbReference type="Proteomes" id="UP000070133"/>
    </source>
</evidence>
<dbReference type="Proteomes" id="UP000070133">
    <property type="component" value="Unassembled WGS sequence"/>
</dbReference>
<organism evidence="1 2">
    <name type="scientific">Pseudocercospora eumusae</name>
    <dbReference type="NCBI Taxonomy" id="321146"/>
    <lineage>
        <taxon>Eukaryota</taxon>
        <taxon>Fungi</taxon>
        <taxon>Dikarya</taxon>
        <taxon>Ascomycota</taxon>
        <taxon>Pezizomycotina</taxon>
        <taxon>Dothideomycetes</taxon>
        <taxon>Dothideomycetidae</taxon>
        <taxon>Mycosphaerellales</taxon>
        <taxon>Mycosphaerellaceae</taxon>
        <taxon>Pseudocercospora</taxon>
    </lineage>
</organism>
<comment type="caution">
    <text evidence="1">The sequence shown here is derived from an EMBL/GenBank/DDBJ whole genome shotgun (WGS) entry which is preliminary data.</text>
</comment>
<dbReference type="AlphaFoldDB" id="A0A139HN03"/>
<evidence type="ECO:0000313" key="1">
    <source>
        <dbReference type="EMBL" id="KXT03786.1"/>
    </source>
</evidence>
<accession>A0A139HN03</accession>
<dbReference type="OrthoDB" id="5324977at2759"/>
<gene>
    <name evidence="1" type="ORF">AC578_751</name>
</gene>